<name>V5X5V0_MYCNE</name>
<dbReference type="Gene3D" id="3.40.50.1820">
    <property type="entry name" value="alpha/beta hydrolase"/>
    <property type="match status" value="1"/>
</dbReference>
<keyword evidence="4" id="KW-1185">Reference proteome</keyword>
<sequence>MAALGAAVMVAGCGQAIPVASPPVSTAAVSSTPDWCPSILHHVTECGVIQRPLLDGAPELGTIDVGYALVRHSGDNPEPAGTIMPNPGGPGVPVIAWGPDVAALTPGVLEDYDVLLIDPRGIGESSPMDCAVDGFAFAIGTRSDQRDAVAQCADHLGPRAGAYTSAATADDFDAVRDHLGIDKVIAYGASYGTYLMTVYAQRHPDHVQSIVLAGAYPLHFDPLQRPNAEAVDLALHRICDRSGACDGNVSVADLRMVTAALRESPITVDDALVTEGEFANLVFEGATSGVGADPDETTALGELPAALHRYVNGDDEALRDLIAELGVPGYTPVGDDLYIAISCNDYLSLWSTKSDETQRENQFESAVRGAGDLGSFSAQGFAEAQHDGGDICIKWPAAAQQKRPDQVHTPLPDVPVLVLSGDLDAVTPDANGLLTARQFPHSTFVTVPNVGHTPDSEPSGCVADIIDRFVRSGSTGPLDCLDAIPPIQVQPVTD</sequence>
<dbReference type="Proteomes" id="UP000018763">
    <property type="component" value="Chromosome"/>
</dbReference>
<dbReference type="AlphaFoldDB" id="V5X5V0"/>
<keyword evidence="3" id="KW-0378">Hydrolase</keyword>
<gene>
    <name evidence="3" type="ORF">D174_04295</name>
</gene>
<evidence type="ECO:0000313" key="4">
    <source>
        <dbReference type="Proteomes" id="UP000018763"/>
    </source>
</evidence>
<dbReference type="KEGG" id="mne:D174_04295"/>
<dbReference type="EMBL" id="CP006936">
    <property type="protein sequence ID" value="AHC23845.1"/>
    <property type="molecule type" value="Genomic_DNA"/>
</dbReference>
<feature type="domain" description="Peptidase S33 tripeptidyl aminopeptidase-like C-terminal" evidence="2">
    <location>
        <begin position="384"/>
        <end position="475"/>
    </location>
</feature>
<evidence type="ECO:0000313" key="3">
    <source>
        <dbReference type="EMBL" id="AHC23845.1"/>
    </source>
</evidence>
<dbReference type="PANTHER" id="PTHR43798">
    <property type="entry name" value="MONOACYLGLYCEROL LIPASE"/>
    <property type="match status" value="1"/>
</dbReference>
<dbReference type="Pfam" id="PF08386">
    <property type="entry name" value="Abhydrolase_4"/>
    <property type="match status" value="1"/>
</dbReference>
<dbReference type="Pfam" id="PF00561">
    <property type="entry name" value="Abhydrolase_1"/>
    <property type="match status" value="1"/>
</dbReference>
<organism evidence="3 4">
    <name type="scientific">Mycolicibacterium neoaurum VKM Ac-1815D</name>
    <dbReference type="NCBI Taxonomy" id="700508"/>
    <lineage>
        <taxon>Bacteria</taxon>
        <taxon>Bacillati</taxon>
        <taxon>Actinomycetota</taxon>
        <taxon>Actinomycetes</taxon>
        <taxon>Mycobacteriales</taxon>
        <taxon>Mycobacteriaceae</taxon>
        <taxon>Mycolicibacterium</taxon>
    </lineage>
</organism>
<evidence type="ECO:0000259" key="2">
    <source>
        <dbReference type="Pfam" id="PF08386"/>
    </source>
</evidence>
<protein>
    <submittedName>
        <fullName evidence="3">Alpha/beta hydrolase</fullName>
    </submittedName>
</protein>
<accession>V5X5V0</accession>
<reference evidence="3 4" key="1">
    <citation type="journal article" date="2014" name="Genome Announc.">
        <title>Complete Genome Sequence of Sterol-Transforming Mycobacterium neoaurum Strain VKM Ac-1815D.</title>
        <authorList>
            <person name="Shtratnikova V.Y."/>
            <person name="Bragin E.Y."/>
            <person name="Dovbnya D.V."/>
            <person name="Pekov Y.A."/>
            <person name="Schelkunov M.I."/>
            <person name="Strizhov N."/>
            <person name="Ivashina T.V."/>
            <person name="Ashapkin V.V."/>
            <person name="Donova M.V."/>
        </authorList>
    </citation>
    <scope>NUCLEOTIDE SEQUENCE [LARGE SCALE GENOMIC DNA]</scope>
    <source>
        <strain evidence="3 4">VKM Ac-1815D</strain>
    </source>
</reference>
<evidence type="ECO:0000259" key="1">
    <source>
        <dbReference type="Pfam" id="PF00561"/>
    </source>
</evidence>
<dbReference type="SUPFAM" id="SSF53474">
    <property type="entry name" value="alpha/beta-Hydrolases"/>
    <property type="match status" value="1"/>
</dbReference>
<dbReference type="InterPro" id="IPR050266">
    <property type="entry name" value="AB_hydrolase_sf"/>
</dbReference>
<dbReference type="GO" id="GO:0016020">
    <property type="term" value="C:membrane"/>
    <property type="evidence" value="ECO:0007669"/>
    <property type="project" value="TreeGrafter"/>
</dbReference>
<dbReference type="InterPro" id="IPR013595">
    <property type="entry name" value="Pept_S33_TAP-like_C"/>
</dbReference>
<dbReference type="eggNOG" id="COG0596">
    <property type="taxonomic scope" value="Bacteria"/>
</dbReference>
<feature type="domain" description="AB hydrolase-1" evidence="1">
    <location>
        <begin position="87"/>
        <end position="227"/>
    </location>
</feature>
<dbReference type="GO" id="GO:0016787">
    <property type="term" value="F:hydrolase activity"/>
    <property type="evidence" value="ECO:0007669"/>
    <property type="project" value="UniProtKB-KW"/>
</dbReference>
<dbReference type="InterPro" id="IPR000073">
    <property type="entry name" value="AB_hydrolase_1"/>
</dbReference>
<proteinExistence type="predicted"/>
<dbReference type="PANTHER" id="PTHR43798:SF27">
    <property type="entry name" value="HYDROLASE ALPHA_BETA HYDROLASE FOLD FAMILY"/>
    <property type="match status" value="1"/>
</dbReference>
<dbReference type="InterPro" id="IPR029058">
    <property type="entry name" value="AB_hydrolase_fold"/>
</dbReference>